<comment type="similarity">
    <text evidence="1">Belongs to the metallo-dependent hydrolases superfamily.</text>
</comment>
<dbReference type="PANTHER" id="PTHR43569:SF2">
    <property type="entry name" value="AMIDOHYDROLASE-RELATED DOMAIN-CONTAINING PROTEIN"/>
    <property type="match status" value="1"/>
</dbReference>
<dbReference type="AlphaFoldDB" id="A0A3B1D941"/>
<proteinExistence type="inferred from homology"/>
<dbReference type="InterPro" id="IPR006680">
    <property type="entry name" value="Amidohydro-rel"/>
</dbReference>
<organism evidence="3">
    <name type="scientific">hydrothermal vent metagenome</name>
    <dbReference type="NCBI Taxonomy" id="652676"/>
    <lineage>
        <taxon>unclassified sequences</taxon>
        <taxon>metagenomes</taxon>
        <taxon>ecological metagenomes</taxon>
    </lineage>
</organism>
<feature type="domain" description="Amidohydrolase-related" evidence="2">
    <location>
        <begin position="42"/>
        <end position="322"/>
    </location>
</feature>
<gene>
    <name evidence="3" type="ORF">MNBD_PLANCTO02-587</name>
</gene>
<protein>
    <recommendedName>
        <fullName evidence="2">Amidohydrolase-related domain-containing protein</fullName>
    </recommendedName>
</protein>
<evidence type="ECO:0000313" key="3">
    <source>
        <dbReference type="EMBL" id="VAX38749.1"/>
    </source>
</evidence>
<accession>A0A3B1D941</accession>
<dbReference type="Pfam" id="PF04909">
    <property type="entry name" value="Amidohydro_2"/>
    <property type="match status" value="1"/>
</dbReference>
<dbReference type="Gene3D" id="3.20.20.140">
    <property type="entry name" value="Metal-dependent hydrolases"/>
    <property type="match status" value="1"/>
</dbReference>
<dbReference type="PANTHER" id="PTHR43569">
    <property type="entry name" value="AMIDOHYDROLASE"/>
    <property type="match status" value="1"/>
</dbReference>
<sequence>MSSGQITRITRRSFCKQTVATTLLAATAQVVAGEKKETEETIDCHTHFYDPTRKEGVPWPHKKSSLYRTVLPQHLRAIKKPRAITGTVVVEASKWVEDNQWLLGIAKDDPFIVGVVGNLKPGTEGFKKHLIRFAANPLYRGIRISQNLIRKQQQGSTTWRKDISLLIEKDLSLDVNGGSTMAMTVAELAKKNPELRIVINHISNVTIDGQQPPADWAKGMRAAAKNKNVFCKVSALVEGAMRSDAVKKKGKAPNDLQFYKPTLDVVWDAFGDDRLIYGSNWPVCERAESYATLQQLVIDYVTPKGKETLQKFFAGNAKRVYKWIDRKNRL</sequence>
<name>A0A3B1D941_9ZZZZ</name>
<dbReference type="SUPFAM" id="SSF51556">
    <property type="entry name" value="Metallo-dependent hydrolases"/>
    <property type="match status" value="1"/>
</dbReference>
<dbReference type="InterPro" id="IPR052350">
    <property type="entry name" value="Metallo-dep_Lactonases"/>
</dbReference>
<dbReference type="GO" id="GO:0016787">
    <property type="term" value="F:hydrolase activity"/>
    <property type="evidence" value="ECO:0007669"/>
    <property type="project" value="InterPro"/>
</dbReference>
<reference evidence="3" key="1">
    <citation type="submission" date="2018-06" db="EMBL/GenBank/DDBJ databases">
        <authorList>
            <person name="Zhirakovskaya E."/>
        </authorList>
    </citation>
    <scope>NUCLEOTIDE SEQUENCE</scope>
</reference>
<dbReference type="InterPro" id="IPR032466">
    <property type="entry name" value="Metal_Hydrolase"/>
</dbReference>
<evidence type="ECO:0000259" key="2">
    <source>
        <dbReference type="Pfam" id="PF04909"/>
    </source>
</evidence>
<evidence type="ECO:0000256" key="1">
    <source>
        <dbReference type="ARBA" id="ARBA00038310"/>
    </source>
</evidence>
<dbReference type="EMBL" id="UOGL01000253">
    <property type="protein sequence ID" value="VAX38749.1"/>
    <property type="molecule type" value="Genomic_DNA"/>
</dbReference>